<feature type="compositionally biased region" description="Basic and acidic residues" evidence="1">
    <location>
        <begin position="475"/>
        <end position="497"/>
    </location>
</feature>
<dbReference type="Proteomes" id="UP000536260">
    <property type="component" value="Unassembled WGS sequence"/>
</dbReference>
<evidence type="ECO:0000313" key="2">
    <source>
        <dbReference type="EMBL" id="NXT27477.1"/>
    </source>
</evidence>
<sequence>SPNLTPSQGVPVIDELFFSRKKSPRSLFQNSVDLTSERSSVCAGVMGSHQPQISGKCGTLGHTQTHGKSSSVDSDLQFLGLNNCHQDKACAGLNFSQKTQRSFCNQAEHTVSFQGPSASQGNFILPSYPLSSPRSSPKHVSSPADSPKKSQENSMNFSSSRPLQSFEGPSKPSSQKQLLSQKSGDDTGRNAPSLMQFQVCILSGFKQWAANLQWQLPKSRLNLQGVGFLPCQGAGPLSDSVQMVLCSYWFYSNLLISTQTKCPWNMQNSLRSLRNSAAKKKAKLSGGISDLESPDSALKLDLSAESPSHASSPSAGSCSESGVYSPESLTSPVATVPQRRRRIIKHVSKGKVDDLHCVIFFFFFFQGLPESLSSFPRSNSVDSISPSVLSEDAVVIVGKGVLGGPPSAPTCGQSTACVANGGDHAVSEETEPSSGICGTSIQQNSASHLHVENEKGIKVTMSKSAQDKIRRKKKEEKEQNHKEYQEAKDLQEKEENSWESFKLNELEKVRRESEDWCLCYRDPTPSVAHGPETMAPWELQLLAKPEAALTEALTLLAGGDWEKKIQGLNFIRRLSANHATILAAKLHETSLAVAEEVKNLRSGVSRAAVVCLGDLFTYLKKSMDQELDNTVKVLLHKAGESNTFIREEVDKALKAMVNNVTPARALCSLINGGQSHLVGKDPKDQSNRYPSPAKTLKTADVMRIPRLPPAAVPARAAGRGAQGTYKANVCLWMQMSWCVPRRYYGRKMLFSMMTHPHFDSTLEKYVPAKDLPYLKESVSNLREKGLGDVPLDAPSAKGKRSHTRTVGHSESSSASRGA</sequence>
<gene>
    <name evidence="2" type="primary">Togaram1</name>
    <name evidence="2" type="ORF">SYRPAR_R13002</name>
</gene>
<feature type="non-terminal residue" evidence="2">
    <location>
        <position position="1"/>
    </location>
</feature>
<feature type="region of interest" description="Disordered" evidence="1">
    <location>
        <begin position="461"/>
        <end position="497"/>
    </location>
</feature>
<dbReference type="EMBL" id="VZTO01022192">
    <property type="protein sequence ID" value="NXT27477.1"/>
    <property type="molecule type" value="Genomic_DNA"/>
</dbReference>
<evidence type="ECO:0000313" key="3">
    <source>
        <dbReference type="Proteomes" id="UP000536260"/>
    </source>
</evidence>
<dbReference type="GO" id="GO:0008017">
    <property type="term" value="F:microtubule binding"/>
    <property type="evidence" value="ECO:0007669"/>
    <property type="project" value="TreeGrafter"/>
</dbReference>
<protein>
    <submittedName>
        <fullName evidence="2">TGRM1 protein</fullName>
    </submittedName>
</protein>
<dbReference type="SUPFAM" id="SSF48371">
    <property type="entry name" value="ARM repeat"/>
    <property type="match status" value="1"/>
</dbReference>
<dbReference type="Gene3D" id="1.25.10.10">
    <property type="entry name" value="Leucine-rich Repeat Variant"/>
    <property type="match status" value="1"/>
</dbReference>
<feature type="non-terminal residue" evidence="2">
    <location>
        <position position="818"/>
    </location>
</feature>
<feature type="region of interest" description="Disordered" evidence="1">
    <location>
        <begin position="302"/>
        <end position="331"/>
    </location>
</feature>
<dbReference type="InterPro" id="IPR016024">
    <property type="entry name" value="ARM-type_fold"/>
</dbReference>
<dbReference type="AlphaFoldDB" id="A0A7L3B5Y9"/>
<dbReference type="PANTHER" id="PTHR21567">
    <property type="entry name" value="CLASP"/>
    <property type="match status" value="1"/>
</dbReference>
<evidence type="ECO:0000256" key="1">
    <source>
        <dbReference type="SAM" id="MobiDB-lite"/>
    </source>
</evidence>
<reference evidence="2 3" key="1">
    <citation type="submission" date="2019-09" db="EMBL/GenBank/DDBJ databases">
        <title>Bird 10,000 Genomes (B10K) Project - Family phase.</title>
        <authorList>
            <person name="Zhang G."/>
        </authorList>
    </citation>
    <scope>NUCLEOTIDE SEQUENCE [LARGE SCALE GENOMIC DNA]</scope>
    <source>
        <strain evidence="2">B10K-DU-003-42</strain>
        <tissue evidence="2">Mixed tissue sample</tissue>
    </source>
</reference>
<name>A0A7L3B5Y9_9AVES</name>
<organism evidence="2 3">
    <name type="scientific">Syrrhaptes paradoxus</name>
    <name type="common">Pallas's sandgrouse</name>
    <dbReference type="NCBI Taxonomy" id="302527"/>
    <lineage>
        <taxon>Eukaryota</taxon>
        <taxon>Metazoa</taxon>
        <taxon>Chordata</taxon>
        <taxon>Craniata</taxon>
        <taxon>Vertebrata</taxon>
        <taxon>Euteleostomi</taxon>
        <taxon>Archelosauria</taxon>
        <taxon>Archosauria</taxon>
        <taxon>Dinosauria</taxon>
        <taxon>Saurischia</taxon>
        <taxon>Theropoda</taxon>
        <taxon>Coelurosauria</taxon>
        <taxon>Aves</taxon>
        <taxon>Neognathae</taxon>
        <taxon>Neoaves</taxon>
        <taxon>Columbimorphae</taxon>
        <taxon>Pterocliformes</taxon>
        <taxon>Pteroclidae</taxon>
        <taxon>Syrrhaptes</taxon>
    </lineage>
</organism>
<dbReference type="GO" id="GO:0005929">
    <property type="term" value="C:cilium"/>
    <property type="evidence" value="ECO:0007669"/>
    <property type="project" value="TreeGrafter"/>
</dbReference>
<dbReference type="GO" id="GO:0000226">
    <property type="term" value="P:microtubule cytoskeleton organization"/>
    <property type="evidence" value="ECO:0007669"/>
    <property type="project" value="TreeGrafter"/>
</dbReference>
<accession>A0A7L3B5Y9</accession>
<comment type="caution">
    <text evidence="2">The sequence shown here is derived from an EMBL/GenBank/DDBJ whole genome shotgun (WGS) entry which is preliminary data.</text>
</comment>
<dbReference type="PANTHER" id="PTHR21567:SF6">
    <property type="entry name" value="TOG ARRAY REGULATOR OF AXONEMAL MICROTUBULES PROTEIN 1"/>
    <property type="match status" value="1"/>
</dbReference>
<feature type="compositionally biased region" description="Low complexity" evidence="1">
    <location>
        <begin position="125"/>
        <end position="143"/>
    </location>
</feature>
<feature type="compositionally biased region" description="Polar residues" evidence="1">
    <location>
        <begin position="152"/>
        <end position="163"/>
    </location>
</feature>
<feature type="region of interest" description="Disordered" evidence="1">
    <location>
        <begin position="124"/>
        <end position="187"/>
    </location>
</feature>
<dbReference type="InterPro" id="IPR011989">
    <property type="entry name" value="ARM-like"/>
</dbReference>
<feature type="compositionally biased region" description="Low complexity" evidence="1">
    <location>
        <begin position="303"/>
        <end position="322"/>
    </location>
</feature>
<proteinExistence type="predicted"/>
<feature type="compositionally biased region" description="Low complexity" evidence="1">
    <location>
        <begin position="169"/>
        <end position="182"/>
    </location>
</feature>
<feature type="region of interest" description="Disordered" evidence="1">
    <location>
        <begin position="784"/>
        <end position="818"/>
    </location>
</feature>
<keyword evidence="3" id="KW-1185">Reference proteome</keyword>
<feature type="compositionally biased region" description="Polar residues" evidence="1">
    <location>
        <begin position="806"/>
        <end position="818"/>
    </location>
</feature>
<dbReference type="GO" id="GO:0005881">
    <property type="term" value="C:cytoplasmic microtubule"/>
    <property type="evidence" value="ECO:0007669"/>
    <property type="project" value="TreeGrafter"/>
</dbReference>